<evidence type="ECO:0000313" key="1">
    <source>
        <dbReference type="EMBL" id="ADE54305.1"/>
    </source>
</evidence>
<dbReference type="AlphaFoldDB" id="D5EIQ6"/>
<protein>
    <submittedName>
        <fullName evidence="1">Uncharacterized protein</fullName>
    </submittedName>
</protein>
<organism evidence="1 2">
    <name type="scientific">Coraliomargarita akajimensis (strain DSM 45221 / IAM 15411 / JCM 23193 / KCTC 12865 / 04OKA010-24)</name>
    <dbReference type="NCBI Taxonomy" id="583355"/>
    <lineage>
        <taxon>Bacteria</taxon>
        <taxon>Pseudomonadati</taxon>
        <taxon>Verrucomicrobiota</taxon>
        <taxon>Opitutia</taxon>
        <taxon>Puniceicoccales</taxon>
        <taxon>Coraliomargaritaceae</taxon>
        <taxon>Coraliomargarita</taxon>
    </lineage>
</organism>
<name>D5EIQ6_CORAD</name>
<gene>
    <name evidence="1" type="ordered locus">Caka_1285</name>
</gene>
<proteinExistence type="predicted"/>
<dbReference type="HOGENOM" id="CLU_065973_0_0_0"/>
<evidence type="ECO:0000313" key="2">
    <source>
        <dbReference type="Proteomes" id="UP000000925"/>
    </source>
</evidence>
<dbReference type="Proteomes" id="UP000000925">
    <property type="component" value="Chromosome"/>
</dbReference>
<dbReference type="KEGG" id="caa:Caka_1285"/>
<dbReference type="EMBL" id="CP001998">
    <property type="protein sequence ID" value="ADE54305.1"/>
    <property type="molecule type" value="Genomic_DNA"/>
</dbReference>
<dbReference type="eggNOG" id="COG2849">
    <property type="taxonomic scope" value="Bacteria"/>
</dbReference>
<keyword evidence="2" id="KW-1185">Reference proteome</keyword>
<reference evidence="1 2" key="1">
    <citation type="journal article" date="2010" name="Stand. Genomic Sci.">
        <title>Complete genome sequence of Coraliomargarita akajimensis type strain (04OKA010-24).</title>
        <authorList>
            <person name="Mavromatis K."/>
            <person name="Abt B."/>
            <person name="Brambilla E."/>
            <person name="Lapidus A."/>
            <person name="Copeland A."/>
            <person name="Deshpande S."/>
            <person name="Nolan M."/>
            <person name="Lucas S."/>
            <person name="Tice H."/>
            <person name="Cheng J.F."/>
            <person name="Han C."/>
            <person name="Detter J.C."/>
            <person name="Woyke T."/>
            <person name="Goodwin L."/>
            <person name="Pitluck S."/>
            <person name="Held B."/>
            <person name="Brettin T."/>
            <person name="Tapia R."/>
            <person name="Ivanova N."/>
            <person name="Mikhailova N."/>
            <person name="Pati A."/>
            <person name="Liolios K."/>
            <person name="Chen A."/>
            <person name="Palaniappan K."/>
            <person name="Land M."/>
            <person name="Hauser L."/>
            <person name="Chang Y.J."/>
            <person name="Jeffries C.D."/>
            <person name="Rohde M."/>
            <person name="Goker M."/>
            <person name="Bristow J."/>
            <person name="Eisen J.A."/>
            <person name="Markowitz V."/>
            <person name="Hugenholtz P."/>
            <person name="Klenk H.P."/>
            <person name="Kyrpides N.C."/>
        </authorList>
    </citation>
    <scope>NUCLEOTIDE SEQUENCE [LARGE SCALE GENOMIC DNA]</scope>
    <source>
        <strain evidence="2">DSM 45221 / IAM 15411 / JCM 23193 / KCTC 12865</strain>
    </source>
</reference>
<sequence>MVNTLETAYGTLHGVTDHKTYKDGRTQSCVLDAANCIQTAVGELIPQYKPAAYGERQKKHRASLSFHANGKLKSAALDSQTQIRTPLRTFDAELVTFYECGSVNRVFPLNGKIDGFWSEKNEGDLAEAFEFNIPQGRFTAKIISIRFYPSGKLKSLTLWPGQHIVLKTPVGLMLVRRGFSLYEDGRLRSVEPSKPMRIATPIGEILAFDPDMVGMHADQNSIQFSPEGAVTAVTTVHTGIELQSETAQAIRIEPQTAPSLIDMEELRIVPLHIRFDREQLSIEDEFSTHTYKLPNKSIQTFEQSGVVTNACAACAGCSGGDSCCTE</sequence>
<accession>D5EIQ6</accession>